<dbReference type="EMBL" id="VMSD01000012">
    <property type="protein sequence ID" value="KAF0836740.1"/>
    <property type="molecule type" value="Genomic_DNA"/>
</dbReference>
<evidence type="ECO:0008006" key="4">
    <source>
        <dbReference type="Google" id="ProtNLM"/>
    </source>
</evidence>
<evidence type="ECO:0000256" key="1">
    <source>
        <dbReference type="SAM" id="MobiDB-lite"/>
    </source>
</evidence>
<proteinExistence type="predicted"/>
<organism evidence="2 3">
    <name type="scientific">Nocardia caishijiensis</name>
    <dbReference type="NCBI Taxonomy" id="184756"/>
    <lineage>
        <taxon>Bacteria</taxon>
        <taxon>Bacillati</taxon>
        <taxon>Actinomycetota</taxon>
        <taxon>Actinomycetes</taxon>
        <taxon>Mycobacteriales</taxon>
        <taxon>Nocardiaceae</taxon>
        <taxon>Nocardia</taxon>
    </lineage>
</organism>
<evidence type="ECO:0000313" key="2">
    <source>
        <dbReference type="EMBL" id="KAF0836740.1"/>
    </source>
</evidence>
<accession>A0ABQ6YGD5</accession>
<keyword evidence="3" id="KW-1185">Reference proteome</keyword>
<feature type="compositionally biased region" description="Basic and acidic residues" evidence="1">
    <location>
        <begin position="400"/>
        <end position="412"/>
    </location>
</feature>
<sequence length="432" mass="45590">MGTKLVIDPLVYSLAGASLYSYAVEFRRVFDAQIGLLSGSAGMGGNCGESKTWATSYDSSVAEAMSTTDTLIAAMGNYATILQRLGYTWAYADYEETGGRPEPVEPTPFEPLWLGCQAPPPAADGPGSGLFDDVGFAVDALAQFGLEMPDGDPHKLLAAADVWSKFASQSGAGNLPTLLDGLAESFESETAPELADVDDHLRELKVSASAVLDLYSNLAQGCRDHRNAILTFRTKMGQLLVDLAGDLAEEIAETVVLSIVAGALTAGMGAAAVTAAKAGKLAVKLKKYVDRTIDIKIASKFVGKIGGNPEALAARKAKLQEIASLTTKLMAKRPNPKQLGDLFAGRTPKASELEDFAKSQGWTRSQTEGGPIKYTDENGVIRVTIKSGSSRAPGSGNPHVELRDGSGQRTDPEGNPVTRKSPGNHTPIDWDL</sequence>
<protein>
    <recommendedName>
        <fullName evidence="4">Bacterial toxin 24 domain-containing protein</fullName>
    </recommendedName>
</protein>
<comment type="caution">
    <text evidence="2">The sequence shown here is derived from an EMBL/GenBank/DDBJ whole genome shotgun (WGS) entry which is preliminary data.</text>
</comment>
<dbReference type="RefSeq" id="WP_067977654.1">
    <property type="nucleotide sequence ID" value="NZ_VMSD01000012.1"/>
</dbReference>
<evidence type="ECO:0000313" key="3">
    <source>
        <dbReference type="Proteomes" id="UP000798951"/>
    </source>
</evidence>
<name>A0ABQ6YGD5_9NOCA</name>
<reference evidence="2 3" key="1">
    <citation type="submission" date="2019-07" db="EMBL/GenBank/DDBJ databases">
        <title>Genomic Encyclopedia of Type Strains, Phase IV (KMG-IV): sequencing the most valuable type-strain genomes for metagenomic binning, comparative biology and taxonomic classification.</title>
        <authorList>
            <person name="Goeker M."/>
        </authorList>
    </citation>
    <scope>NUCLEOTIDE SEQUENCE [LARGE SCALE GENOMIC DNA]</scope>
    <source>
        <strain evidence="2 3">DSM 44831</strain>
    </source>
</reference>
<gene>
    <name evidence="2" type="ORF">FNL39_11255</name>
</gene>
<feature type="region of interest" description="Disordered" evidence="1">
    <location>
        <begin position="353"/>
        <end position="432"/>
    </location>
</feature>
<dbReference type="Proteomes" id="UP000798951">
    <property type="component" value="Unassembled WGS sequence"/>
</dbReference>